<accession>A0A2M8EPQ0</accession>
<dbReference type="Pfam" id="PF01061">
    <property type="entry name" value="ABC2_membrane"/>
    <property type="match status" value="1"/>
</dbReference>
<dbReference type="AlphaFoldDB" id="A0A2M8EPQ0"/>
<dbReference type="InterPro" id="IPR013525">
    <property type="entry name" value="ABC2_TM"/>
</dbReference>
<dbReference type="PANTHER" id="PTHR43332:SF2">
    <property type="entry name" value="INNER MEMBRANE TRANSPORT PERMEASE YADH"/>
    <property type="match status" value="1"/>
</dbReference>
<gene>
    <name evidence="7" type="ORF">CO057_01250</name>
</gene>
<dbReference type="NCBIfam" id="NF011648">
    <property type="entry name" value="PRK15066.1"/>
    <property type="match status" value="1"/>
</dbReference>
<keyword evidence="5" id="KW-1003">Cell membrane</keyword>
<evidence type="ECO:0000313" key="7">
    <source>
        <dbReference type="EMBL" id="PJC24725.1"/>
    </source>
</evidence>
<dbReference type="PANTHER" id="PTHR43332">
    <property type="entry name" value="INNER MEMBRANE TRANSPORT PERMEASE YADH-RELATED"/>
    <property type="match status" value="1"/>
</dbReference>
<reference evidence="8" key="1">
    <citation type="submission" date="2017-09" db="EMBL/GenBank/DDBJ databases">
        <title>Depth-based differentiation of microbial function through sediment-hosted aquifers and enrichment of novel symbionts in the deep terrestrial subsurface.</title>
        <authorList>
            <person name="Probst A.J."/>
            <person name="Ladd B."/>
            <person name="Jarett J.K."/>
            <person name="Geller-Mcgrath D.E."/>
            <person name="Sieber C.M.K."/>
            <person name="Emerson J.B."/>
            <person name="Anantharaman K."/>
            <person name="Thomas B.C."/>
            <person name="Malmstrom R."/>
            <person name="Stieglmeier M."/>
            <person name="Klingl A."/>
            <person name="Woyke T."/>
            <person name="Ryan C.M."/>
            <person name="Banfield J.F."/>
        </authorList>
    </citation>
    <scope>NUCLEOTIDE SEQUENCE [LARGE SCALE GENOMIC DNA]</scope>
</reference>
<keyword evidence="4 5" id="KW-0472">Membrane</keyword>
<evidence type="ECO:0000259" key="6">
    <source>
        <dbReference type="PROSITE" id="PS51012"/>
    </source>
</evidence>
<feature type="transmembrane region" description="Helical" evidence="5">
    <location>
        <begin position="223"/>
        <end position="245"/>
    </location>
</feature>
<dbReference type="GO" id="GO:0140359">
    <property type="term" value="F:ABC-type transporter activity"/>
    <property type="evidence" value="ECO:0007669"/>
    <property type="project" value="InterPro"/>
</dbReference>
<feature type="transmembrane region" description="Helical" evidence="5">
    <location>
        <begin position="134"/>
        <end position="160"/>
    </location>
</feature>
<evidence type="ECO:0000256" key="2">
    <source>
        <dbReference type="ARBA" id="ARBA00022692"/>
    </source>
</evidence>
<evidence type="ECO:0000256" key="5">
    <source>
        <dbReference type="RuleBase" id="RU361157"/>
    </source>
</evidence>
<evidence type="ECO:0000256" key="4">
    <source>
        <dbReference type="ARBA" id="ARBA00023136"/>
    </source>
</evidence>
<feature type="transmembrane region" description="Helical" evidence="5">
    <location>
        <begin position="167"/>
        <end position="188"/>
    </location>
</feature>
<evidence type="ECO:0000256" key="1">
    <source>
        <dbReference type="ARBA" id="ARBA00004141"/>
    </source>
</evidence>
<organism evidence="7 8">
    <name type="scientific">Candidatus Uhrbacteria bacterium CG_4_9_14_0_2_um_filter_41_50</name>
    <dbReference type="NCBI Taxonomy" id="1975031"/>
    <lineage>
        <taxon>Bacteria</taxon>
        <taxon>Candidatus Uhriibacteriota</taxon>
    </lineage>
</organism>
<name>A0A2M8EPQ0_9BACT</name>
<dbReference type="Proteomes" id="UP000230251">
    <property type="component" value="Unassembled WGS sequence"/>
</dbReference>
<dbReference type="InterPro" id="IPR047817">
    <property type="entry name" value="ABC2_TM_bact-type"/>
</dbReference>
<dbReference type="InterPro" id="IPR000412">
    <property type="entry name" value="ABC_2_transport"/>
</dbReference>
<keyword evidence="2 5" id="KW-0812">Transmembrane</keyword>
<keyword evidence="5" id="KW-0813">Transport</keyword>
<dbReference type="PROSITE" id="PS51012">
    <property type="entry name" value="ABC_TM2"/>
    <property type="match status" value="1"/>
</dbReference>
<dbReference type="GO" id="GO:0043190">
    <property type="term" value="C:ATP-binding cassette (ABC) transporter complex"/>
    <property type="evidence" value="ECO:0007669"/>
    <property type="project" value="InterPro"/>
</dbReference>
<sequence length="253" mass="28885">MNFIRLSTVAKREIQRFLRIPIQTLISPWISATLYILVFGVIIGSRIDFLENIDYIDFVFPGILMLQLIAGAFGQSSTSLYFQRWTKVIEEMLTSPLSYTEMIFGYIIGAIFRAFAVCAGIYVVALLFTDATPAHIGLFFFYVLIVAIIFSLLGLIVGLWAEKMEHLTILQTFIITPLMYVGGVFNSIDMLPENVQWLVRLNPFFYIVDGLRYSMIGYSESPLFLGAIFLITLATLLFAIVWVLFHRGWRLRA</sequence>
<comment type="similarity">
    <text evidence="5">Belongs to the ABC-2 integral membrane protein family.</text>
</comment>
<feature type="transmembrane region" description="Helical" evidence="5">
    <location>
        <begin position="63"/>
        <end position="82"/>
    </location>
</feature>
<feature type="transmembrane region" description="Helical" evidence="5">
    <location>
        <begin position="103"/>
        <end position="128"/>
    </location>
</feature>
<feature type="transmembrane region" description="Helical" evidence="5">
    <location>
        <begin position="20"/>
        <end position="43"/>
    </location>
</feature>
<dbReference type="EMBL" id="PFSI01000020">
    <property type="protein sequence ID" value="PJC24725.1"/>
    <property type="molecule type" value="Genomic_DNA"/>
</dbReference>
<comment type="subcellular location">
    <subcellularLocation>
        <location evidence="5">Cell membrane</location>
        <topology evidence="5">Multi-pass membrane protein</topology>
    </subcellularLocation>
    <subcellularLocation>
        <location evidence="1">Membrane</location>
        <topology evidence="1">Multi-pass membrane protein</topology>
    </subcellularLocation>
</comment>
<evidence type="ECO:0000313" key="8">
    <source>
        <dbReference type="Proteomes" id="UP000230251"/>
    </source>
</evidence>
<proteinExistence type="inferred from homology"/>
<dbReference type="PIRSF" id="PIRSF006648">
    <property type="entry name" value="DrrB"/>
    <property type="match status" value="1"/>
</dbReference>
<dbReference type="InterPro" id="IPR052522">
    <property type="entry name" value="ABC-2_transport_permease"/>
</dbReference>
<keyword evidence="3 5" id="KW-1133">Transmembrane helix</keyword>
<feature type="domain" description="ABC transmembrane type-2" evidence="6">
    <location>
        <begin position="19"/>
        <end position="248"/>
    </location>
</feature>
<protein>
    <recommendedName>
        <fullName evidence="5">Transport permease protein</fullName>
    </recommendedName>
</protein>
<comment type="caution">
    <text evidence="7">The sequence shown here is derived from an EMBL/GenBank/DDBJ whole genome shotgun (WGS) entry which is preliminary data.</text>
</comment>
<evidence type="ECO:0000256" key="3">
    <source>
        <dbReference type="ARBA" id="ARBA00022989"/>
    </source>
</evidence>